<sequence>MPRFEAEYIGPLGGVGQLCPAVVVHGVCFDIISPQENSDNPWMTLSGSVRQRRFTSLVFESALTSGRDRRAVITQTSQLDPKGAATACVKYPRQGQNSAVRHASKIASDPGWRMRLTCENPCPAALLLFRQRGKAAGKPGFAANGIFFRNTTPGTMTKAAPTTHQHVCQKKCKTSEPWFNAQRQRLQSEPGKRRRDSSDDDGRDTPAKWVARKHFEEREATRTTRADEATVLVHGILTSLRQACAVARRRREGGEQQPRQLAQAILRSRFDPFCSSTTRRRDAAGIPGRGVRPEESSEKETRGGSRKLPGAQQWREPTRAEPLAHRLLILLRPRSHCNLGVGTAIMTAWAARHRRRRRTPGAGKCERRTYTGRCVPEVPLCAPSKAVQARILAALPDLHKSLNQHARFTLAQQTSTRTLKRGPQQTLSRRQHGQKQVPAFSGVSYPKKCKAHEAVPALAAARLDAQLRITSRELPRRSPCSLARAFALYLLPGARRDGNESSHCVALANSPAAALGYAPRPSKQKQGLVPRQVRSTSTDSTRDSPARSLFFGATTTVPTERPLRMLLQQPYYVPAWSTRGTKAPHPLLLAPRAQKRTTILAAKTGATDPLYSTIARKSKERLTPSAAARVSVTTNLGVAPRPLRNRQSKTTPDMRMSSFTALNGASPKAADPPTTPSDVADKRSASDERPQSSTTHRSRTSPDVVNQKDGLRDQQRPGYQHSGYAQVEGGHKRKRSDSAKGRREEQVQERTPDTVKAPTTANSRASYRPLKQEYRRHDDDERRDKESSWQGGKGSYERQSNSPTPTQGRTEEQVGEALRKATGRMDHSDYNQTSPDSDDRSMVGYGTLYMGEYKQGSVFQHDPNKRKRNFSKRTKTGM</sequence>
<feature type="region of interest" description="Disordered" evidence="1">
    <location>
        <begin position="515"/>
        <end position="546"/>
    </location>
</feature>
<protein>
    <submittedName>
        <fullName evidence="2">Uncharacterized protein</fullName>
    </submittedName>
</protein>
<feature type="compositionally biased region" description="Basic and acidic residues" evidence="1">
    <location>
        <begin position="291"/>
        <end position="303"/>
    </location>
</feature>
<reference evidence="2 3" key="1">
    <citation type="journal article" date="2024" name="Microbiol. Resour. Announc.">
        <title>Genome annotations for the ascomycete fungi Trichoderma harzianum, Trichoderma aggressivum, and Purpureocillium lilacinum.</title>
        <authorList>
            <person name="Beijen E.P.W."/>
            <person name="Ohm R.A."/>
        </authorList>
    </citation>
    <scope>NUCLEOTIDE SEQUENCE [LARGE SCALE GENOMIC DNA]</scope>
    <source>
        <strain evidence="2 3">CBS 150709</strain>
    </source>
</reference>
<organism evidence="2 3">
    <name type="scientific">Purpureocillium lilacinum</name>
    <name type="common">Paecilomyces lilacinus</name>
    <dbReference type="NCBI Taxonomy" id="33203"/>
    <lineage>
        <taxon>Eukaryota</taxon>
        <taxon>Fungi</taxon>
        <taxon>Dikarya</taxon>
        <taxon>Ascomycota</taxon>
        <taxon>Pezizomycotina</taxon>
        <taxon>Sordariomycetes</taxon>
        <taxon>Hypocreomycetidae</taxon>
        <taxon>Hypocreales</taxon>
        <taxon>Ophiocordycipitaceae</taxon>
        <taxon>Purpureocillium</taxon>
    </lineage>
</organism>
<comment type="caution">
    <text evidence="2">The sequence shown here is derived from an EMBL/GenBank/DDBJ whole genome shotgun (WGS) entry which is preliminary data.</text>
</comment>
<gene>
    <name evidence="2" type="ORF">Purlil1_13661</name>
</gene>
<accession>A0ABR0BDJ8</accession>
<feature type="region of interest" description="Disordered" evidence="1">
    <location>
        <begin position="633"/>
        <end position="878"/>
    </location>
</feature>
<proteinExistence type="predicted"/>
<feature type="compositionally biased region" description="Basic and acidic residues" evidence="1">
    <location>
        <begin position="770"/>
        <end position="787"/>
    </location>
</feature>
<feature type="region of interest" description="Disordered" evidence="1">
    <location>
        <begin position="413"/>
        <end position="438"/>
    </location>
</feature>
<feature type="compositionally biased region" description="Polar residues" evidence="1">
    <location>
        <begin position="413"/>
        <end position="428"/>
    </location>
</feature>
<name>A0ABR0BDJ8_PURLI</name>
<dbReference type="EMBL" id="JAWRVI010000271">
    <property type="protein sequence ID" value="KAK4069649.1"/>
    <property type="molecule type" value="Genomic_DNA"/>
</dbReference>
<feature type="compositionally biased region" description="Basic residues" evidence="1">
    <location>
        <begin position="864"/>
        <end position="878"/>
    </location>
</feature>
<feature type="compositionally biased region" description="Basic and acidic residues" evidence="1">
    <location>
        <begin position="736"/>
        <end position="753"/>
    </location>
</feature>
<feature type="region of interest" description="Disordered" evidence="1">
    <location>
        <begin position="179"/>
        <end position="222"/>
    </location>
</feature>
<feature type="region of interest" description="Disordered" evidence="1">
    <location>
        <begin position="276"/>
        <end position="317"/>
    </location>
</feature>
<feature type="compositionally biased region" description="Basic and acidic residues" evidence="1">
    <location>
        <begin position="213"/>
        <end position="222"/>
    </location>
</feature>
<feature type="compositionally biased region" description="Basic and acidic residues" evidence="1">
    <location>
        <begin position="679"/>
        <end position="690"/>
    </location>
</feature>
<evidence type="ECO:0000256" key="1">
    <source>
        <dbReference type="SAM" id="MobiDB-lite"/>
    </source>
</evidence>
<feature type="compositionally biased region" description="Polar residues" evidence="1">
    <location>
        <begin position="797"/>
        <end position="808"/>
    </location>
</feature>
<evidence type="ECO:0000313" key="2">
    <source>
        <dbReference type="EMBL" id="KAK4069649.1"/>
    </source>
</evidence>
<dbReference type="Proteomes" id="UP001287286">
    <property type="component" value="Unassembled WGS sequence"/>
</dbReference>
<feature type="compositionally biased region" description="Basic and acidic residues" evidence="1">
    <location>
        <begin position="809"/>
        <end position="829"/>
    </location>
</feature>
<keyword evidence="3" id="KW-1185">Reference proteome</keyword>
<evidence type="ECO:0000313" key="3">
    <source>
        <dbReference type="Proteomes" id="UP001287286"/>
    </source>
</evidence>